<evidence type="ECO:0000259" key="4">
    <source>
        <dbReference type="PROSITE" id="PS51266"/>
    </source>
</evidence>
<dbReference type="Pfam" id="PF05495">
    <property type="entry name" value="zf-CHY"/>
    <property type="match status" value="1"/>
</dbReference>
<dbReference type="InterPro" id="IPR016694">
    <property type="entry name" value="UCP017292"/>
</dbReference>
<organism evidence="5 7">
    <name type="scientific">Halalkalicoccus jeotgali (strain DSM 18796 / CECT 7217 / JCM 14584 / KCTC 4019 / B3)</name>
    <dbReference type="NCBI Taxonomy" id="795797"/>
    <lineage>
        <taxon>Archaea</taxon>
        <taxon>Methanobacteriati</taxon>
        <taxon>Methanobacteriota</taxon>
        <taxon>Stenosarchaea group</taxon>
        <taxon>Halobacteria</taxon>
        <taxon>Halobacteriales</taxon>
        <taxon>Halococcaceae</taxon>
        <taxon>Halalkalicoccus</taxon>
    </lineage>
</organism>
<evidence type="ECO:0000256" key="2">
    <source>
        <dbReference type="ARBA" id="ARBA00022771"/>
    </source>
</evidence>
<dbReference type="PANTHER" id="PTHR28082:SF1">
    <property type="entry name" value="HELPER OF TIM PROTEIN 13"/>
    <property type="match status" value="1"/>
</dbReference>
<evidence type="ECO:0000313" key="8">
    <source>
        <dbReference type="Proteomes" id="UP000011645"/>
    </source>
</evidence>
<dbReference type="STRING" id="795797.HacjB3_04650"/>
<keyword evidence="3" id="KW-0862">Zinc</keyword>
<name>D8J8Y6_HALJB</name>
<dbReference type="InterPro" id="IPR037274">
    <property type="entry name" value="Znf_CHY_sf"/>
</dbReference>
<reference evidence="6 8" key="2">
    <citation type="journal article" date="2014" name="PLoS Genet.">
        <title>Phylogenetically driven sequencing of extremely halophilic archaea reveals strategies for static and dynamic osmo-response.</title>
        <authorList>
            <person name="Becker E.A."/>
            <person name="Seitzer P.M."/>
            <person name="Tritt A."/>
            <person name="Larsen D."/>
            <person name="Krusor M."/>
            <person name="Yao A.I."/>
            <person name="Wu D."/>
            <person name="Madern D."/>
            <person name="Eisen J.A."/>
            <person name="Darling A.E."/>
            <person name="Facciotti M.T."/>
        </authorList>
    </citation>
    <scope>NUCLEOTIDE SEQUENCE [LARGE SCALE GENOMIC DNA]</scope>
    <source>
        <strain evidence="6">B3</strain>
        <strain evidence="8">DSM 18796 / CECT 7217 / JCM 14584 / KCTC 4019 / B3</strain>
    </source>
</reference>
<dbReference type="KEGG" id="hje:HacjB3_04650"/>
<dbReference type="InterPro" id="IPR008913">
    <property type="entry name" value="Znf_CHY"/>
</dbReference>
<dbReference type="OrthoDB" id="189683at2157"/>
<dbReference type="PATRIC" id="fig|795797.18.peg.936"/>
<evidence type="ECO:0000313" key="7">
    <source>
        <dbReference type="Proteomes" id="UP000000390"/>
    </source>
</evidence>
<dbReference type="GO" id="GO:0045041">
    <property type="term" value="P:protein import into mitochondrial intermembrane space"/>
    <property type="evidence" value="ECO:0007669"/>
    <property type="project" value="TreeGrafter"/>
</dbReference>
<dbReference type="Proteomes" id="UP000000390">
    <property type="component" value="Chromosome"/>
</dbReference>
<dbReference type="EMBL" id="CP002062">
    <property type="protein sequence ID" value="ADJ14321.1"/>
    <property type="molecule type" value="Genomic_DNA"/>
</dbReference>
<dbReference type="PANTHER" id="PTHR28082">
    <property type="entry name" value="ZINC FINGER PROTEIN"/>
    <property type="match status" value="1"/>
</dbReference>
<dbReference type="PIRSF" id="PIRSF017292">
    <property type="entry name" value="UCP017292_Znf_CHY"/>
    <property type="match status" value="1"/>
</dbReference>
<dbReference type="eggNOG" id="arCOG07598">
    <property type="taxonomic scope" value="Archaea"/>
</dbReference>
<dbReference type="EMBL" id="AOHV01000009">
    <property type="protein sequence ID" value="ELY40584.1"/>
    <property type="molecule type" value="Genomic_DNA"/>
</dbReference>
<dbReference type="GO" id="GO:0008270">
    <property type="term" value="F:zinc ion binding"/>
    <property type="evidence" value="ECO:0007669"/>
    <property type="project" value="UniProtKB-KW"/>
</dbReference>
<feature type="domain" description="CHY-type" evidence="4">
    <location>
        <begin position="11"/>
        <end position="92"/>
    </location>
</feature>
<evidence type="ECO:0000256" key="1">
    <source>
        <dbReference type="ARBA" id="ARBA00022723"/>
    </source>
</evidence>
<protein>
    <recommendedName>
        <fullName evidence="4">CHY-type domain-containing protein</fullName>
    </recommendedName>
</protein>
<accession>D8J8Y6</accession>
<dbReference type="RefSeq" id="WP_008414379.1">
    <property type="nucleotide sequence ID" value="NC_014297.1"/>
</dbReference>
<sequence length="118" mass="12977">MVSRERVRGVGLDDETRCAHYGSSRDVIAIRFPCCGDYFACYECHAARTNHDAERWSEDARGERAVLCGRCDTELTITEYLACEDACPDCGATFNPGCANHYHLYFAGVSEASGADPP</sequence>
<proteinExistence type="predicted"/>
<evidence type="ECO:0000313" key="5">
    <source>
        <dbReference type="EMBL" id="ADJ14321.1"/>
    </source>
</evidence>
<dbReference type="Proteomes" id="UP000011645">
    <property type="component" value="Unassembled WGS sequence"/>
</dbReference>
<dbReference type="GeneID" id="9418733"/>
<evidence type="ECO:0000256" key="3">
    <source>
        <dbReference type="ARBA" id="ARBA00022833"/>
    </source>
</evidence>
<dbReference type="InterPro" id="IPR052604">
    <property type="entry name" value="Mito_Tim_assembly_helper"/>
</dbReference>
<gene>
    <name evidence="5" type="ordered locus">HacjB3_04650</name>
    <name evidence="6" type="ORF">C497_03017</name>
</gene>
<dbReference type="HOGENOM" id="CLU_143932_0_0_2"/>
<reference evidence="5 7" key="1">
    <citation type="journal article" date="2010" name="J. Bacteriol.">
        <title>Complete genome sequence of Halalkalicoccus jeotgali B3(T), an extremely halophilic archaeon.</title>
        <authorList>
            <person name="Roh S.W."/>
            <person name="Nam Y.D."/>
            <person name="Nam S.H."/>
            <person name="Choi S.H."/>
            <person name="Park H.S."/>
            <person name="Bae J.W."/>
        </authorList>
    </citation>
    <scope>NUCLEOTIDE SEQUENCE [LARGE SCALE GENOMIC DNA]</scope>
    <source>
        <strain evidence="5">B3</strain>
        <strain evidence="7">DSM 18796 / CECT 7217 / JCM 14584 / KCTC 4019 / B3</strain>
    </source>
</reference>
<keyword evidence="8" id="KW-1185">Reference proteome</keyword>
<keyword evidence="1" id="KW-0479">Metal-binding</keyword>
<dbReference type="AlphaFoldDB" id="D8J8Y6"/>
<dbReference type="PROSITE" id="PS51266">
    <property type="entry name" value="ZF_CHY"/>
    <property type="match status" value="1"/>
</dbReference>
<keyword evidence="2" id="KW-0863">Zinc-finger</keyword>
<dbReference type="SUPFAM" id="SSF161219">
    <property type="entry name" value="CHY zinc finger-like"/>
    <property type="match status" value="1"/>
</dbReference>
<evidence type="ECO:0000313" key="6">
    <source>
        <dbReference type="EMBL" id="ELY40584.1"/>
    </source>
</evidence>